<dbReference type="Proteomes" id="UP000050794">
    <property type="component" value="Unassembled WGS sequence"/>
</dbReference>
<organism evidence="2 3">
    <name type="scientific">Toxocara canis</name>
    <name type="common">Canine roundworm</name>
    <dbReference type="NCBI Taxonomy" id="6265"/>
    <lineage>
        <taxon>Eukaryota</taxon>
        <taxon>Metazoa</taxon>
        <taxon>Ecdysozoa</taxon>
        <taxon>Nematoda</taxon>
        <taxon>Chromadorea</taxon>
        <taxon>Rhabditida</taxon>
        <taxon>Spirurina</taxon>
        <taxon>Ascaridomorpha</taxon>
        <taxon>Ascaridoidea</taxon>
        <taxon>Toxocaridae</taxon>
        <taxon>Toxocara</taxon>
    </lineage>
</organism>
<keyword evidence="1" id="KW-0472">Membrane</keyword>
<evidence type="ECO:0000313" key="2">
    <source>
        <dbReference type="Proteomes" id="UP000050794"/>
    </source>
</evidence>
<dbReference type="Gene3D" id="1.10.880.10">
    <property type="entry name" value="Transcription factor, Skn-1-like, DNA-binding domain"/>
    <property type="match status" value="1"/>
</dbReference>
<feature type="transmembrane region" description="Helical" evidence="1">
    <location>
        <begin position="20"/>
        <end position="41"/>
    </location>
</feature>
<keyword evidence="1" id="KW-0812">Transmembrane</keyword>
<name>A0A183UN62_TOXCA</name>
<dbReference type="PANTHER" id="PTHR24411">
    <property type="entry name" value="NUCLEAR FACTOR ERYTHROID 2-RELATED FACTOR"/>
    <property type="match status" value="1"/>
</dbReference>
<dbReference type="InterPro" id="IPR047167">
    <property type="entry name" value="NFE2-like"/>
</dbReference>
<keyword evidence="1" id="KW-1133">Transmembrane helix</keyword>
<evidence type="ECO:0000256" key="1">
    <source>
        <dbReference type="SAM" id="Phobius"/>
    </source>
</evidence>
<dbReference type="GO" id="GO:0005634">
    <property type="term" value="C:nucleus"/>
    <property type="evidence" value="ECO:0007669"/>
    <property type="project" value="TreeGrafter"/>
</dbReference>
<dbReference type="AlphaFoldDB" id="A0A183UN62"/>
<sequence>LFFFFRFFPSFPSPCFLSPIPLFLSFLSFFVFPFFLFFAIVKCVSSYFSCQSNGQRCFGSRCSSDRIERIESEVRGPGRRSRDEELARQYALPVSAAQIASMPLSELNRMMQSAHLTQTQQNLVRKIRRRGMFHFYLQARSYLSVSDTLSFKIRTTMDAIITFFDKSVIQFFSPSRNWSPLKIHFRVFFLSLTLFLII</sequence>
<dbReference type="PANTHER" id="PTHR24411:SF55">
    <property type="entry name" value="SEGMENTATION PROTEIN CAP'N'COLLAR"/>
    <property type="match status" value="1"/>
</dbReference>
<evidence type="ECO:0000313" key="3">
    <source>
        <dbReference type="WBParaSite" id="TCNE_0000993201-mRNA-1"/>
    </source>
</evidence>
<dbReference type="WBParaSite" id="TCNE_0000993201-mRNA-1">
    <property type="protein sequence ID" value="TCNE_0000993201-mRNA-1"/>
    <property type="gene ID" value="TCNE_0000993201"/>
</dbReference>
<dbReference type="InterPro" id="IPR008917">
    <property type="entry name" value="TF_DNA-bd_sf"/>
</dbReference>
<protein>
    <submittedName>
        <fullName evidence="3">BZIP_Maf domain-containing protein</fullName>
    </submittedName>
</protein>
<dbReference type="GO" id="GO:0000978">
    <property type="term" value="F:RNA polymerase II cis-regulatory region sequence-specific DNA binding"/>
    <property type="evidence" value="ECO:0007669"/>
    <property type="project" value="InterPro"/>
</dbReference>
<reference evidence="3" key="1">
    <citation type="submission" date="2016-06" db="UniProtKB">
        <authorList>
            <consortium name="WormBaseParasite"/>
        </authorList>
    </citation>
    <scope>IDENTIFICATION</scope>
</reference>
<proteinExistence type="predicted"/>
<keyword evidence="2" id="KW-1185">Reference proteome</keyword>
<dbReference type="GO" id="GO:0000981">
    <property type="term" value="F:DNA-binding transcription factor activity, RNA polymerase II-specific"/>
    <property type="evidence" value="ECO:0007669"/>
    <property type="project" value="TreeGrafter"/>
</dbReference>
<accession>A0A183UN62</accession>
<dbReference type="SUPFAM" id="SSF47454">
    <property type="entry name" value="A DNA-binding domain in eukaryotic transcription factors"/>
    <property type="match status" value="1"/>
</dbReference>